<dbReference type="Proteomes" id="UP000011666">
    <property type="component" value="Unassembled WGS sequence"/>
</dbReference>
<dbReference type="RefSeq" id="WP_007623308.1">
    <property type="nucleotide sequence ID" value="NZ_BANX01000028.1"/>
</dbReference>
<dbReference type="eggNOG" id="ENOG5031IF5">
    <property type="taxonomic scope" value="Bacteria"/>
</dbReference>
<dbReference type="EMBL" id="BANX01000028">
    <property type="protein sequence ID" value="GAC69852.1"/>
    <property type="molecule type" value="Genomic_DNA"/>
</dbReference>
<accession>M0QR17</accession>
<sequence length="195" mass="21143">MTAGLQEYLGARMHSRDEVLTKPCPVPDGPGVYGWWFDTVPASDIDAVGCQHRGGAWLLYAGISPSKPPVNGKPASVQTIRNHYKGNAATSTLRLSLGCLLAAELGLQLRRTGSGTKMHFHTGEAALSEWMAAHARVAWVQHTEPWTLEDELIEVLDLPLNLMGNSENPYHRNLSAARKAAKRVAAGLPIVSNRS</sequence>
<name>M0QR17_9ACTN</name>
<organism evidence="2 3">
    <name type="scientific">Gordonia soli NBRC 108243</name>
    <dbReference type="NCBI Taxonomy" id="1223545"/>
    <lineage>
        <taxon>Bacteria</taxon>
        <taxon>Bacillati</taxon>
        <taxon>Actinomycetota</taxon>
        <taxon>Actinomycetes</taxon>
        <taxon>Mycobacteriales</taxon>
        <taxon>Gordoniaceae</taxon>
        <taxon>Gordonia</taxon>
    </lineage>
</organism>
<dbReference type="Pfam" id="PF20815">
    <property type="entry name" value="GIY_YIG_2"/>
    <property type="match status" value="1"/>
</dbReference>
<comment type="caution">
    <text evidence="2">The sequence shown here is derived from an EMBL/GenBank/DDBJ whole genome shotgun (WGS) entry which is preliminary data.</text>
</comment>
<feature type="domain" description="GIY-YIG catalytic" evidence="1">
    <location>
        <begin position="31"/>
        <end position="179"/>
    </location>
</feature>
<gene>
    <name evidence="2" type="ORF">GS4_28_01000</name>
</gene>
<proteinExistence type="predicted"/>
<evidence type="ECO:0000313" key="3">
    <source>
        <dbReference type="Proteomes" id="UP000011666"/>
    </source>
</evidence>
<protein>
    <recommendedName>
        <fullName evidence="1">GIY-YIG catalytic domain-containing protein</fullName>
    </recommendedName>
</protein>
<keyword evidence="3" id="KW-1185">Reference proteome</keyword>
<evidence type="ECO:0000313" key="2">
    <source>
        <dbReference type="EMBL" id="GAC69852.1"/>
    </source>
</evidence>
<dbReference type="STRING" id="1223545.GS4_28_01000"/>
<dbReference type="AlphaFoldDB" id="M0QR17"/>
<reference evidence="2 3" key="1">
    <citation type="submission" date="2013-01" db="EMBL/GenBank/DDBJ databases">
        <title>Whole genome shotgun sequence of Gordonia soli NBRC 108243.</title>
        <authorList>
            <person name="Isaki-Nakamura S."/>
            <person name="Hosoyama A."/>
            <person name="Tsuchikane K."/>
            <person name="Ando Y."/>
            <person name="Baba S."/>
            <person name="Ohji S."/>
            <person name="Hamada M."/>
            <person name="Tamura T."/>
            <person name="Yamazoe A."/>
            <person name="Yamazaki S."/>
            <person name="Fujita N."/>
        </authorList>
    </citation>
    <scope>NUCLEOTIDE SEQUENCE [LARGE SCALE GENOMIC DNA]</scope>
    <source>
        <strain evidence="2 3">NBRC 108243</strain>
    </source>
</reference>
<evidence type="ECO:0000259" key="1">
    <source>
        <dbReference type="Pfam" id="PF20815"/>
    </source>
</evidence>
<dbReference type="InterPro" id="IPR049311">
    <property type="entry name" value="GIY_YIG_cat"/>
</dbReference>